<name>A0ABY9UPQ5_9ACTN</name>
<reference evidence="11 12" key="1">
    <citation type="submission" date="2023-02" db="EMBL/GenBank/DDBJ databases">
        <title>Streptomyces sp. SCA4-21 with antifungal activity against Fusarium oxysporum f. sp. cubense, Streptomyces sp. SCA2-17 with antifungal activity against Fusarium oxysporum f. sp. cubense.</title>
        <authorList>
            <person name="Qi D."/>
        </authorList>
    </citation>
    <scope>NUCLEOTIDE SEQUENCE [LARGE SCALE GENOMIC DNA]</scope>
    <source>
        <strain evidence="11 12">SCA4-21</strain>
    </source>
</reference>
<organism evidence="11 12">
    <name type="scientific">Streptomyces luomodiensis</name>
    <dbReference type="NCBI Taxonomy" id="3026192"/>
    <lineage>
        <taxon>Bacteria</taxon>
        <taxon>Bacillati</taxon>
        <taxon>Actinomycetota</taxon>
        <taxon>Actinomycetes</taxon>
        <taxon>Kitasatosporales</taxon>
        <taxon>Streptomycetaceae</taxon>
        <taxon>Streptomyces</taxon>
    </lineage>
</organism>
<evidence type="ECO:0000313" key="12">
    <source>
        <dbReference type="Proteomes" id="UP001305606"/>
    </source>
</evidence>
<keyword evidence="3 7" id="KW-0813">Transport</keyword>
<keyword evidence="6 9" id="KW-0472">Membrane</keyword>
<dbReference type="InterPro" id="IPR005829">
    <property type="entry name" value="Sugar_transporter_CS"/>
</dbReference>
<feature type="region of interest" description="Disordered" evidence="8">
    <location>
        <begin position="1"/>
        <end position="36"/>
    </location>
</feature>
<dbReference type="PANTHER" id="PTHR48020:SF12">
    <property type="entry name" value="PROTON MYO-INOSITOL COTRANSPORTER"/>
    <property type="match status" value="1"/>
</dbReference>
<feature type="domain" description="Major facilitator superfamily (MFS) profile" evidence="10">
    <location>
        <begin position="49"/>
        <end position="471"/>
    </location>
</feature>
<dbReference type="PROSITE" id="PS50850">
    <property type="entry name" value="MFS"/>
    <property type="match status" value="1"/>
</dbReference>
<comment type="similarity">
    <text evidence="2 7">Belongs to the major facilitator superfamily. Sugar transporter (TC 2.A.1.1) family.</text>
</comment>
<dbReference type="Pfam" id="PF00083">
    <property type="entry name" value="Sugar_tr"/>
    <property type="match status" value="1"/>
</dbReference>
<evidence type="ECO:0000256" key="7">
    <source>
        <dbReference type="RuleBase" id="RU003346"/>
    </source>
</evidence>
<gene>
    <name evidence="11" type="ORF">PS467_03485</name>
</gene>
<feature type="transmembrane region" description="Helical" evidence="9">
    <location>
        <begin position="284"/>
        <end position="307"/>
    </location>
</feature>
<dbReference type="EMBL" id="CP117522">
    <property type="protein sequence ID" value="WNE94456.1"/>
    <property type="molecule type" value="Genomic_DNA"/>
</dbReference>
<dbReference type="InterPro" id="IPR005828">
    <property type="entry name" value="MFS_sugar_transport-like"/>
</dbReference>
<sequence>MHPQPESGTGTTAGLPATADGRTSSAPPSGPAPAGAPDDGRMTWYVYLAIVISTFGGLIFGYDTGVAGGAAGFVADDYGLSSFMEGVVVSTSLFGGMVGAMAGGPLGDRYGRRPVLLLSGLLFTAGALISAFAPGLAVLLAARVVLGAGVGAASVLVPVYIAELAPARIRGALVSGYQLLTTLGIVLAYGVNALFGAGQAWRWSLGLAAVPGLLLAGGVLLVPESPRWLVSRGRLEAARDLLRRVRGRHDVEAELHEIRAVHRQEARAGSGGWRELNASWVRPMVLVGVLVAFFANGCGINLVIYFAPQILQSAGMGSSSSLLATVGLGAVNVVFTVVGMALVDRVGRKPLLLAGAVGMTVTLGALAVVVSVPGLPGANWLSFACLSLYIVMYAVSPGLVAYVVISEIFPLHVRAKATGVATFVIFATNLVIGLTSLPMLDRLGTATTFCLFTAVCVLFVLFCLRMPETKGRTLEELEARFRAAADSRAHARVSRGV</sequence>
<feature type="transmembrane region" description="Helical" evidence="9">
    <location>
        <begin position="115"/>
        <end position="134"/>
    </location>
</feature>
<feature type="transmembrane region" description="Helical" evidence="9">
    <location>
        <begin position="44"/>
        <end position="62"/>
    </location>
</feature>
<dbReference type="InterPro" id="IPR003663">
    <property type="entry name" value="Sugar/inositol_transpt"/>
</dbReference>
<feature type="transmembrane region" description="Helical" evidence="9">
    <location>
        <begin position="350"/>
        <end position="374"/>
    </location>
</feature>
<feature type="transmembrane region" description="Helical" evidence="9">
    <location>
        <begin position="140"/>
        <end position="162"/>
    </location>
</feature>
<comment type="subcellular location">
    <subcellularLocation>
        <location evidence="1">Cell membrane</location>
        <topology evidence="1">Multi-pass membrane protein</topology>
    </subcellularLocation>
</comment>
<evidence type="ECO:0000256" key="3">
    <source>
        <dbReference type="ARBA" id="ARBA00022448"/>
    </source>
</evidence>
<dbReference type="Proteomes" id="UP001305606">
    <property type="component" value="Chromosome"/>
</dbReference>
<dbReference type="InterPro" id="IPR036259">
    <property type="entry name" value="MFS_trans_sf"/>
</dbReference>
<proteinExistence type="inferred from homology"/>
<feature type="compositionally biased region" description="Low complexity" evidence="8">
    <location>
        <begin position="8"/>
        <end position="36"/>
    </location>
</feature>
<feature type="transmembrane region" description="Helical" evidence="9">
    <location>
        <begin position="201"/>
        <end position="222"/>
    </location>
</feature>
<evidence type="ECO:0000256" key="9">
    <source>
        <dbReference type="SAM" id="Phobius"/>
    </source>
</evidence>
<evidence type="ECO:0000313" key="11">
    <source>
        <dbReference type="EMBL" id="WNE94456.1"/>
    </source>
</evidence>
<dbReference type="RefSeq" id="WP_311033919.1">
    <property type="nucleotide sequence ID" value="NZ_CP117522.1"/>
</dbReference>
<evidence type="ECO:0000256" key="4">
    <source>
        <dbReference type="ARBA" id="ARBA00022692"/>
    </source>
</evidence>
<dbReference type="InterPro" id="IPR050814">
    <property type="entry name" value="Myo-inositol_Transporter"/>
</dbReference>
<accession>A0ABY9UPQ5</accession>
<feature type="transmembrane region" description="Helical" evidence="9">
    <location>
        <begin position="174"/>
        <end position="195"/>
    </location>
</feature>
<evidence type="ECO:0000256" key="2">
    <source>
        <dbReference type="ARBA" id="ARBA00010992"/>
    </source>
</evidence>
<feature type="transmembrane region" description="Helical" evidence="9">
    <location>
        <begin position="82"/>
        <end position="103"/>
    </location>
</feature>
<dbReference type="PRINTS" id="PR00171">
    <property type="entry name" value="SUGRTRNSPORT"/>
</dbReference>
<evidence type="ECO:0000256" key="1">
    <source>
        <dbReference type="ARBA" id="ARBA00004651"/>
    </source>
</evidence>
<dbReference type="Gene3D" id="1.20.1250.20">
    <property type="entry name" value="MFS general substrate transporter like domains"/>
    <property type="match status" value="1"/>
</dbReference>
<dbReference type="PROSITE" id="PS00216">
    <property type="entry name" value="SUGAR_TRANSPORT_1"/>
    <property type="match status" value="1"/>
</dbReference>
<evidence type="ECO:0000256" key="5">
    <source>
        <dbReference type="ARBA" id="ARBA00022989"/>
    </source>
</evidence>
<keyword evidence="12" id="KW-1185">Reference proteome</keyword>
<dbReference type="SUPFAM" id="SSF103473">
    <property type="entry name" value="MFS general substrate transporter"/>
    <property type="match status" value="1"/>
</dbReference>
<dbReference type="PROSITE" id="PS00217">
    <property type="entry name" value="SUGAR_TRANSPORT_2"/>
    <property type="match status" value="1"/>
</dbReference>
<feature type="transmembrane region" description="Helical" evidence="9">
    <location>
        <begin position="443"/>
        <end position="464"/>
    </location>
</feature>
<evidence type="ECO:0000259" key="10">
    <source>
        <dbReference type="PROSITE" id="PS50850"/>
    </source>
</evidence>
<evidence type="ECO:0000256" key="6">
    <source>
        <dbReference type="ARBA" id="ARBA00023136"/>
    </source>
</evidence>
<feature type="transmembrane region" description="Helical" evidence="9">
    <location>
        <begin position="417"/>
        <end position="437"/>
    </location>
</feature>
<keyword evidence="4 9" id="KW-0812">Transmembrane</keyword>
<dbReference type="InterPro" id="IPR020846">
    <property type="entry name" value="MFS_dom"/>
</dbReference>
<dbReference type="PANTHER" id="PTHR48020">
    <property type="entry name" value="PROTON MYO-INOSITOL COTRANSPORTER"/>
    <property type="match status" value="1"/>
</dbReference>
<evidence type="ECO:0000256" key="8">
    <source>
        <dbReference type="SAM" id="MobiDB-lite"/>
    </source>
</evidence>
<protein>
    <submittedName>
        <fullName evidence="11">Sugar porter family MFS transporter</fullName>
    </submittedName>
</protein>
<keyword evidence="5 9" id="KW-1133">Transmembrane helix</keyword>
<feature type="transmembrane region" description="Helical" evidence="9">
    <location>
        <begin position="322"/>
        <end position="343"/>
    </location>
</feature>
<feature type="transmembrane region" description="Helical" evidence="9">
    <location>
        <begin position="380"/>
        <end position="405"/>
    </location>
</feature>
<dbReference type="NCBIfam" id="TIGR00879">
    <property type="entry name" value="SP"/>
    <property type="match status" value="1"/>
</dbReference>